<evidence type="ECO:0000256" key="1">
    <source>
        <dbReference type="SAM" id="MobiDB-lite"/>
    </source>
</evidence>
<dbReference type="HOGENOM" id="CLU_1920376_0_0_1"/>
<dbReference type="Proteomes" id="UP000026960">
    <property type="component" value="Chromosome 4"/>
</dbReference>
<dbReference type="EnsemblPlants" id="OBART04G07740.1">
    <property type="protein sequence ID" value="OBART04G07740.1"/>
    <property type="gene ID" value="OBART04G07740"/>
</dbReference>
<dbReference type="AlphaFoldDB" id="A0A0D3FU91"/>
<reference evidence="2" key="1">
    <citation type="journal article" date="2009" name="Rice">
        <title>De Novo Next Generation Sequencing of Plant Genomes.</title>
        <authorList>
            <person name="Rounsley S."/>
            <person name="Marri P.R."/>
            <person name="Yu Y."/>
            <person name="He R."/>
            <person name="Sisneros N."/>
            <person name="Goicoechea J.L."/>
            <person name="Lee S.J."/>
            <person name="Angelova A."/>
            <person name="Kudrna D."/>
            <person name="Luo M."/>
            <person name="Affourtit J."/>
            <person name="Desany B."/>
            <person name="Knight J."/>
            <person name="Niazi F."/>
            <person name="Egholm M."/>
            <person name="Wing R.A."/>
        </authorList>
    </citation>
    <scope>NUCLEOTIDE SEQUENCE [LARGE SCALE GENOMIC DNA]</scope>
    <source>
        <strain evidence="2">cv. IRGC 105608</strain>
    </source>
</reference>
<feature type="compositionally biased region" description="Polar residues" evidence="1">
    <location>
        <begin position="40"/>
        <end position="50"/>
    </location>
</feature>
<dbReference type="PaxDb" id="65489-OBART04G07740.1"/>
<organism evidence="2">
    <name type="scientific">Oryza barthii</name>
    <dbReference type="NCBI Taxonomy" id="65489"/>
    <lineage>
        <taxon>Eukaryota</taxon>
        <taxon>Viridiplantae</taxon>
        <taxon>Streptophyta</taxon>
        <taxon>Embryophyta</taxon>
        <taxon>Tracheophyta</taxon>
        <taxon>Spermatophyta</taxon>
        <taxon>Magnoliopsida</taxon>
        <taxon>Liliopsida</taxon>
        <taxon>Poales</taxon>
        <taxon>Poaceae</taxon>
        <taxon>BOP clade</taxon>
        <taxon>Oryzoideae</taxon>
        <taxon>Oryzeae</taxon>
        <taxon>Oryzinae</taxon>
        <taxon>Oryza</taxon>
    </lineage>
</organism>
<evidence type="ECO:0000313" key="3">
    <source>
        <dbReference type="Proteomes" id="UP000026960"/>
    </source>
</evidence>
<feature type="region of interest" description="Disordered" evidence="1">
    <location>
        <begin position="23"/>
        <end position="50"/>
    </location>
</feature>
<dbReference type="Gramene" id="OBART04G07740.1">
    <property type="protein sequence ID" value="OBART04G07740.1"/>
    <property type="gene ID" value="OBART04G07740"/>
</dbReference>
<evidence type="ECO:0000313" key="2">
    <source>
        <dbReference type="EnsemblPlants" id="OBART04G07740.1"/>
    </source>
</evidence>
<protein>
    <submittedName>
        <fullName evidence="2">Uncharacterized protein</fullName>
    </submittedName>
</protein>
<name>A0A0D3FU91_9ORYZ</name>
<accession>A0A0D3FU91</accession>
<sequence>MDEVRGHLSTINRILESHDLHLPHIKKHGSGSGTGEESFVPNQYQSTSGSGVLRNNELEFLDFDISSTGTRSWRRTCYGWVLTIRLAMLNVRTYTSTKRRANHAGHTSQKGCATFSLRTNSHRSSSLVLVIS</sequence>
<proteinExistence type="predicted"/>
<keyword evidence="3" id="KW-1185">Reference proteome</keyword>
<reference evidence="2" key="2">
    <citation type="submission" date="2015-03" db="UniProtKB">
        <authorList>
            <consortium name="EnsemblPlants"/>
        </authorList>
    </citation>
    <scope>IDENTIFICATION</scope>
</reference>